<keyword evidence="3" id="KW-1185">Reference proteome</keyword>
<evidence type="ECO:0000313" key="3">
    <source>
        <dbReference type="Proteomes" id="UP001189429"/>
    </source>
</evidence>
<feature type="non-terminal residue" evidence="2">
    <location>
        <position position="1"/>
    </location>
</feature>
<feature type="compositionally biased region" description="Gly residues" evidence="1">
    <location>
        <begin position="58"/>
        <end position="67"/>
    </location>
</feature>
<evidence type="ECO:0000256" key="1">
    <source>
        <dbReference type="SAM" id="MobiDB-lite"/>
    </source>
</evidence>
<feature type="region of interest" description="Disordered" evidence="1">
    <location>
        <begin position="1"/>
        <end position="99"/>
    </location>
</feature>
<dbReference type="Proteomes" id="UP001189429">
    <property type="component" value="Unassembled WGS sequence"/>
</dbReference>
<feature type="compositionally biased region" description="Gly residues" evidence="1">
    <location>
        <begin position="8"/>
        <end position="24"/>
    </location>
</feature>
<reference evidence="2" key="1">
    <citation type="submission" date="2023-10" db="EMBL/GenBank/DDBJ databases">
        <authorList>
            <person name="Chen Y."/>
            <person name="Shah S."/>
            <person name="Dougan E. K."/>
            <person name="Thang M."/>
            <person name="Chan C."/>
        </authorList>
    </citation>
    <scope>NUCLEOTIDE SEQUENCE [LARGE SCALE GENOMIC DNA]</scope>
</reference>
<comment type="caution">
    <text evidence="2">The sequence shown here is derived from an EMBL/GenBank/DDBJ whole genome shotgun (WGS) entry which is preliminary data.</text>
</comment>
<sequence length="99" mass="10177">REAPPPRGGGAPHAGQRRGGGAAQGGPSEDIQEKLNRLKSMVAQKTSSGDSWKEAGGSSYGYYGGASGASQDAQVAPAPKRRPWTSTGHGGDQASSWRR</sequence>
<evidence type="ECO:0000313" key="2">
    <source>
        <dbReference type="EMBL" id="CAK0884898.1"/>
    </source>
</evidence>
<dbReference type="EMBL" id="CAUYUJ010018603">
    <property type="protein sequence ID" value="CAK0884898.1"/>
    <property type="molecule type" value="Genomic_DNA"/>
</dbReference>
<protein>
    <submittedName>
        <fullName evidence="2">Uncharacterized protein</fullName>
    </submittedName>
</protein>
<gene>
    <name evidence="2" type="ORF">PCOR1329_LOCUS66663</name>
</gene>
<accession>A0ABN9WIB9</accession>
<organism evidence="2 3">
    <name type="scientific">Prorocentrum cordatum</name>
    <dbReference type="NCBI Taxonomy" id="2364126"/>
    <lineage>
        <taxon>Eukaryota</taxon>
        <taxon>Sar</taxon>
        <taxon>Alveolata</taxon>
        <taxon>Dinophyceae</taxon>
        <taxon>Prorocentrales</taxon>
        <taxon>Prorocentraceae</taxon>
        <taxon>Prorocentrum</taxon>
    </lineage>
</organism>
<name>A0ABN9WIB9_9DINO</name>
<proteinExistence type="predicted"/>